<keyword evidence="3" id="KW-1185">Reference proteome</keyword>
<proteinExistence type="predicted"/>
<feature type="compositionally biased region" description="Polar residues" evidence="1">
    <location>
        <begin position="19"/>
        <end position="29"/>
    </location>
</feature>
<accession>A0A4S2MHU2</accession>
<protein>
    <recommendedName>
        <fullName evidence="4">C2H2-type domain-containing protein</fullName>
    </recommendedName>
</protein>
<dbReference type="Pfam" id="PF14223">
    <property type="entry name" value="Retrotran_gag_2"/>
    <property type="match status" value="1"/>
</dbReference>
<dbReference type="Proteomes" id="UP000298138">
    <property type="component" value="Unassembled WGS sequence"/>
</dbReference>
<name>A0A4S2MHU2_9PEZI</name>
<gene>
    <name evidence="2" type="ORF">EX30DRAFT_344975</name>
</gene>
<dbReference type="OrthoDB" id="5388486at2759"/>
<evidence type="ECO:0008006" key="4">
    <source>
        <dbReference type="Google" id="ProtNLM"/>
    </source>
</evidence>
<dbReference type="AlphaFoldDB" id="A0A4S2MHU2"/>
<dbReference type="InterPro" id="IPR039970">
    <property type="entry name" value="TF_Grauzone"/>
</dbReference>
<dbReference type="InParanoid" id="A0A4S2MHU2"/>
<dbReference type="PANTHER" id="PTHR23225">
    <property type="entry name" value="ZINC FINGER PROTEIN"/>
    <property type="match status" value="1"/>
</dbReference>
<dbReference type="Gene3D" id="3.30.160.60">
    <property type="entry name" value="Classic Zinc Finger"/>
    <property type="match status" value="1"/>
</dbReference>
<organism evidence="2 3">
    <name type="scientific">Ascodesmis nigricans</name>
    <dbReference type="NCBI Taxonomy" id="341454"/>
    <lineage>
        <taxon>Eukaryota</taxon>
        <taxon>Fungi</taxon>
        <taxon>Dikarya</taxon>
        <taxon>Ascomycota</taxon>
        <taxon>Pezizomycotina</taxon>
        <taxon>Pezizomycetes</taxon>
        <taxon>Pezizales</taxon>
        <taxon>Ascodesmidaceae</taxon>
        <taxon>Ascodesmis</taxon>
    </lineage>
</organism>
<sequence>MAPPPQPQQLHASIPLPTTPQTSPIERLSGNKNYTTWKRSMKAVLNRDPNIWRVVSGQHINSVQAAANHAVVLQPSLQPALQPASPPPGPQTVIEDQVYNERNEIAYDTIVLNIDPALQHLIVQHHNNGKAAWEALERLFELGGRLALRRQLFQNVRQTVAEPVAHYISRKLHVVHQLRELGAGELTDDTIADVVLMDVAPEFQPVQELFRSRPWYKFEDVRRELVEFEERQRLMRAQENRAVGGTMLKPGVGGAGMESRGHKRIADDPVLIAPAAKDEVPSQNGELHIEEGFSTPAKKPRLGASRANRSGKKGLGPTPSPQQGGLSMNHTSTPNTPQNNSAGTPSPANRPFRCLFSFAGCTQSFASKNEWKRHINHIHLQLWFWRCDFASCANRKAFFNRKDLFGQHLKRMHEQELVAEGCPEIQERCKKERRKPPDSSTCGFCDKNFEGPGSWETLVDHVGDHYAQGTRAEDWKQDAGFEEWAVKEGVVKKGPDGRYTQDERGFPDV</sequence>
<dbReference type="EMBL" id="ML220184">
    <property type="protein sequence ID" value="TGZ76332.1"/>
    <property type="molecule type" value="Genomic_DNA"/>
</dbReference>
<evidence type="ECO:0000313" key="2">
    <source>
        <dbReference type="EMBL" id="TGZ76332.1"/>
    </source>
</evidence>
<dbReference type="PANTHER" id="PTHR23225:SF2">
    <property type="entry name" value="AT09679P-RELATED"/>
    <property type="match status" value="1"/>
</dbReference>
<reference evidence="2 3" key="1">
    <citation type="submission" date="2019-04" db="EMBL/GenBank/DDBJ databases">
        <title>Comparative genomics and transcriptomics to analyze fruiting body development in filamentous ascomycetes.</title>
        <authorList>
            <consortium name="DOE Joint Genome Institute"/>
            <person name="Lutkenhaus R."/>
            <person name="Traeger S."/>
            <person name="Breuer J."/>
            <person name="Kuo A."/>
            <person name="Lipzen A."/>
            <person name="Pangilinan J."/>
            <person name="Dilworth D."/>
            <person name="Sandor L."/>
            <person name="Poggeler S."/>
            <person name="Barry K."/>
            <person name="Grigoriev I.V."/>
            <person name="Nowrousian M."/>
        </authorList>
    </citation>
    <scope>NUCLEOTIDE SEQUENCE [LARGE SCALE GENOMIC DNA]</scope>
    <source>
        <strain evidence="2 3">CBS 389.68</strain>
    </source>
</reference>
<feature type="compositionally biased region" description="Polar residues" evidence="1">
    <location>
        <begin position="321"/>
        <end position="347"/>
    </location>
</feature>
<evidence type="ECO:0000313" key="3">
    <source>
        <dbReference type="Proteomes" id="UP000298138"/>
    </source>
</evidence>
<feature type="region of interest" description="Disordered" evidence="1">
    <location>
        <begin position="1"/>
        <end position="29"/>
    </location>
</feature>
<dbReference type="STRING" id="341454.A0A4S2MHU2"/>
<feature type="region of interest" description="Disordered" evidence="1">
    <location>
        <begin position="278"/>
        <end position="347"/>
    </location>
</feature>
<evidence type="ECO:0000256" key="1">
    <source>
        <dbReference type="SAM" id="MobiDB-lite"/>
    </source>
</evidence>
<dbReference type="GO" id="GO:0003700">
    <property type="term" value="F:DNA-binding transcription factor activity"/>
    <property type="evidence" value="ECO:0007669"/>
    <property type="project" value="InterPro"/>
</dbReference>